<keyword evidence="2" id="KW-0521">NADP</keyword>
<dbReference type="Pfam" id="PF00171">
    <property type="entry name" value="Aldedh"/>
    <property type="match status" value="1"/>
</dbReference>
<sequence length="505" mass="54764">MNRLIIPRTSRPRWLNAQQCRGLGRRPLSTNVTIPLIINGKDVETTETFPVTSPLTGKEVWSLSCATKEHVENAVQNAHDTFPAWSRTKASERRDIFLAAADIMNKRREELGDYMHHEIGANQDYQDFILGLSIDGLKDTAGRIAGAVQGSIPESNHKGMKAMVLKRPYGVNLGIAPWNAPYHLGLRSVTFALATGNTAILKGAEFTPRCYWGIADVFRQAGLPDGCLNLIFHSPAAAPTIIDSLVAHPHVKKVNFTGSTRVGSIIAATAGKHLKPVLMELGGKASAIVLEDADLEKAALHCALGAFMNAGQICMSTERILVHESIAAQFQKVLSETVQRVFGSAETTPVLVTAASAQRNRKLVSDATSKGAKPLPLLEGLSEGEVETRMKPVVLTGVDTNMDLYQNESFGPSVSLFTFKTESEAVELANNTEYGLSAAVFTENLGAGFRVADGLESGAVHINSMTVHDEYPLPHGGVKKSGFGRFNGYQGLDEFLYYKTVTWME</sequence>
<dbReference type="Proteomes" id="UP000319257">
    <property type="component" value="Unassembled WGS sequence"/>
</dbReference>
<evidence type="ECO:0000313" key="5">
    <source>
        <dbReference type="EMBL" id="TPX16018.1"/>
    </source>
</evidence>
<gene>
    <name evidence="5" type="ORF">E0L32_000352</name>
</gene>
<dbReference type="Gene3D" id="3.40.605.10">
    <property type="entry name" value="Aldehyde Dehydrogenase, Chain A, domain 1"/>
    <property type="match status" value="1"/>
</dbReference>
<protein>
    <recommendedName>
        <fullName evidence="4">Aldehyde dehydrogenase domain-containing protein</fullName>
    </recommendedName>
</protein>
<dbReference type="STRING" id="1093900.A0A507BH15"/>
<dbReference type="GO" id="GO:0009450">
    <property type="term" value="P:gamma-aminobutyric acid catabolic process"/>
    <property type="evidence" value="ECO:0007669"/>
    <property type="project" value="TreeGrafter"/>
</dbReference>
<accession>A0A507BH15</accession>
<evidence type="ECO:0000256" key="2">
    <source>
        <dbReference type="ARBA" id="ARBA00022857"/>
    </source>
</evidence>
<keyword evidence="6" id="KW-1185">Reference proteome</keyword>
<dbReference type="PANTHER" id="PTHR43353">
    <property type="entry name" value="SUCCINATE-SEMIALDEHYDE DEHYDROGENASE, MITOCHONDRIAL"/>
    <property type="match status" value="1"/>
</dbReference>
<comment type="caution">
    <text evidence="5">The sequence shown here is derived from an EMBL/GenBank/DDBJ whole genome shotgun (WGS) entry which is preliminary data.</text>
</comment>
<dbReference type="OrthoDB" id="310895at2759"/>
<comment type="similarity">
    <text evidence="1">Belongs to the aldehyde dehydrogenase family.</text>
</comment>
<dbReference type="FunFam" id="3.40.605.10:FF:000012">
    <property type="entry name" value="NAD-dependent succinate-semialdehyde dehydrogenase"/>
    <property type="match status" value="1"/>
</dbReference>
<dbReference type="SUPFAM" id="SSF53720">
    <property type="entry name" value="ALDH-like"/>
    <property type="match status" value="1"/>
</dbReference>
<organism evidence="5 6">
    <name type="scientific">Thyridium curvatum</name>
    <dbReference type="NCBI Taxonomy" id="1093900"/>
    <lineage>
        <taxon>Eukaryota</taxon>
        <taxon>Fungi</taxon>
        <taxon>Dikarya</taxon>
        <taxon>Ascomycota</taxon>
        <taxon>Pezizomycotina</taxon>
        <taxon>Sordariomycetes</taxon>
        <taxon>Sordariomycetidae</taxon>
        <taxon>Thyridiales</taxon>
        <taxon>Thyridiaceae</taxon>
        <taxon>Thyridium</taxon>
    </lineage>
</organism>
<dbReference type="Gene3D" id="3.40.309.10">
    <property type="entry name" value="Aldehyde Dehydrogenase, Chain A, domain 2"/>
    <property type="match status" value="1"/>
</dbReference>
<dbReference type="CDD" id="cd07105">
    <property type="entry name" value="ALDH_SaliADH"/>
    <property type="match status" value="1"/>
</dbReference>
<dbReference type="InterPro" id="IPR016163">
    <property type="entry name" value="Ald_DH_C"/>
</dbReference>
<dbReference type="EMBL" id="SKBQ01000001">
    <property type="protein sequence ID" value="TPX16018.1"/>
    <property type="molecule type" value="Genomic_DNA"/>
</dbReference>
<dbReference type="AlphaFoldDB" id="A0A507BH15"/>
<evidence type="ECO:0000256" key="3">
    <source>
        <dbReference type="ARBA" id="ARBA00023002"/>
    </source>
</evidence>
<dbReference type="GO" id="GO:0004777">
    <property type="term" value="F:succinate-semialdehyde dehydrogenase (NAD+) activity"/>
    <property type="evidence" value="ECO:0007669"/>
    <property type="project" value="TreeGrafter"/>
</dbReference>
<dbReference type="InParanoid" id="A0A507BH15"/>
<reference evidence="5 6" key="1">
    <citation type="submission" date="2019-06" db="EMBL/GenBank/DDBJ databases">
        <title>Draft genome sequence of the filamentous fungus Phialemoniopsis curvata isolated from diesel fuel.</title>
        <authorList>
            <person name="Varaljay V.A."/>
            <person name="Lyon W.J."/>
            <person name="Crouch A.L."/>
            <person name="Drake C.E."/>
            <person name="Hollomon J.M."/>
            <person name="Nadeau L.J."/>
            <person name="Nunn H.S."/>
            <person name="Stevenson B.S."/>
            <person name="Bojanowski C.L."/>
            <person name="Crookes-Goodson W.J."/>
        </authorList>
    </citation>
    <scope>NUCLEOTIDE SEQUENCE [LARGE SCALE GENOMIC DNA]</scope>
    <source>
        <strain evidence="5 6">D216</strain>
    </source>
</reference>
<dbReference type="InterPro" id="IPR016161">
    <property type="entry name" value="Ald_DH/histidinol_DH"/>
</dbReference>
<proteinExistence type="inferred from homology"/>
<keyword evidence="3" id="KW-0560">Oxidoreductase</keyword>
<feature type="domain" description="Aldehyde dehydrogenase" evidence="4">
    <location>
        <begin position="46"/>
        <end position="501"/>
    </location>
</feature>
<dbReference type="InterPro" id="IPR050740">
    <property type="entry name" value="Aldehyde_DH_Superfamily"/>
</dbReference>
<name>A0A507BH15_9PEZI</name>
<dbReference type="PANTHER" id="PTHR43353:SF6">
    <property type="entry name" value="CYTOPLASMIC ALDEHYDE DEHYDROGENASE (EUROFUNG)"/>
    <property type="match status" value="1"/>
</dbReference>
<dbReference type="GeneID" id="41967799"/>
<evidence type="ECO:0000259" key="4">
    <source>
        <dbReference type="Pfam" id="PF00171"/>
    </source>
</evidence>
<dbReference type="InterPro" id="IPR016162">
    <property type="entry name" value="Ald_DH_N"/>
</dbReference>
<dbReference type="InterPro" id="IPR015590">
    <property type="entry name" value="Aldehyde_DH_dom"/>
</dbReference>
<dbReference type="RefSeq" id="XP_030997729.1">
    <property type="nucleotide sequence ID" value="XM_031137829.1"/>
</dbReference>
<evidence type="ECO:0000313" key="6">
    <source>
        <dbReference type="Proteomes" id="UP000319257"/>
    </source>
</evidence>
<evidence type="ECO:0000256" key="1">
    <source>
        <dbReference type="ARBA" id="ARBA00009986"/>
    </source>
</evidence>